<protein>
    <submittedName>
        <fullName evidence="3">Universal stress protein</fullName>
    </submittedName>
</protein>
<organism evidence="3 4">
    <name type="scientific">Noviherbaspirillum pedocola</name>
    <dbReference type="NCBI Taxonomy" id="2801341"/>
    <lineage>
        <taxon>Bacteria</taxon>
        <taxon>Pseudomonadati</taxon>
        <taxon>Pseudomonadota</taxon>
        <taxon>Betaproteobacteria</taxon>
        <taxon>Burkholderiales</taxon>
        <taxon>Oxalobacteraceae</taxon>
        <taxon>Noviherbaspirillum</taxon>
    </lineage>
</organism>
<dbReference type="PRINTS" id="PR01438">
    <property type="entry name" value="UNVRSLSTRESS"/>
</dbReference>
<name>A0A934W968_9BURK</name>
<sequence>MNSERDAASSSWDTLLLATDGSPASDAATNAAIALGKPLGARIVALSVAEPYPDCLQPLSEGYEHAAVRAAEGHAMRAAAAIRAAGLECEMLVLKSFAPHREIVRIADERHCGAIFMGVHGASPVGRFFFGSQTQKVLAETTVPVMLARGGMQRTKPAMASPMPMDEQV</sequence>
<comment type="similarity">
    <text evidence="1">Belongs to the universal stress protein A family.</text>
</comment>
<reference evidence="3" key="1">
    <citation type="submission" date="2021-01" db="EMBL/GenBank/DDBJ databases">
        <title>Genome sequence of strain Noviherbaspirillum sp. DKR-6.</title>
        <authorList>
            <person name="Chaudhary D.K."/>
        </authorList>
    </citation>
    <scope>NUCLEOTIDE SEQUENCE</scope>
    <source>
        <strain evidence="3">DKR-6</strain>
    </source>
</reference>
<dbReference type="Gene3D" id="3.40.50.620">
    <property type="entry name" value="HUPs"/>
    <property type="match status" value="1"/>
</dbReference>
<dbReference type="InterPro" id="IPR006016">
    <property type="entry name" value="UspA"/>
</dbReference>
<dbReference type="PANTHER" id="PTHR46268:SF15">
    <property type="entry name" value="UNIVERSAL STRESS PROTEIN HP_0031"/>
    <property type="match status" value="1"/>
</dbReference>
<accession>A0A934W968</accession>
<dbReference type="EMBL" id="JAEPBG010000014">
    <property type="protein sequence ID" value="MBK4737698.1"/>
    <property type="molecule type" value="Genomic_DNA"/>
</dbReference>
<gene>
    <name evidence="3" type="ORF">JJB74_24010</name>
</gene>
<dbReference type="Pfam" id="PF00582">
    <property type="entry name" value="Usp"/>
    <property type="match status" value="1"/>
</dbReference>
<dbReference type="PANTHER" id="PTHR46268">
    <property type="entry name" value="STRESS RESPONSE PROTEIN NHAX"/>
    <property type="match status" value="1"/>
</dbReference>
<evidence type="ECO:0000313" key="3">
    <source>
        <dbReference type="EMBL" id="MBK4737698.1"/>
    </source>
</evidence>
<proteinExistence type="inferred from homology"/>
<dbReference type="AlphaFoldDB" id="A0A934W968"/>
<dbReference type="Proteomes" id="UP000622890">
    <property type="component" value="Unassembled WGS sequence"/>
</dbReference>
<dbReference type="SUPFAM" id="SSF52402">
    <property type="entry name" value="Adenine nucleotide alpha hydrolases-like"/>
    <property type="match status" value="1"/>
</dbReference>
<comment type="caution">
    <text evidence="3">The sequence shown here is derived from an EMBL/GenBank/DDBJ whole genome shotgun (WGS) entry which is preliminary data.</text>
</comment>
<evidence type="ECO:0000313" key="4">
    <source>
        <dbReference type="Proteomes" id="UP000622890"/>
    </source>
</evidence>
<dbReference type="CDD" id="cd00293">
    <property type="entry name" value="USP-like"/>
    <property type="match status" value="1"/>
</dbReference>
<dbReference type="RefSeq" id="WP_200596216.1">
    <property type="nucleotide sequence ID" value="NZ_JAEPBG010000014.1"/>
</dbReference>
<feature type="domain" description="UspA" evidence="2">
    <location>
        <begin position="13"/>
        <end position="149"/>
    </location>
</feature>
<evidence type="ECO:0000256" key="1">
    <source>
        <dbReference type="ARBA" id="ARBA00008791"/>
    </source>
</evidence>
<dbReference type="InterPro" id="IPR014729">
    <property type="entry name" value="Rossmann-like_a/b/a_fold"/>
</dbReference>
<dbReference type="InterPro" id="IPR006015">
    <property type="entry name" value="Universal_stress_UspA"/>
</dbReference>
<evidence type="ECO:0000259" key="2">
    <source>
        <dbReference type="Pfam" id="PF00582"/>
    </source>
</evidence>
<keyword evidence="4" id="KW-1185">Reference proteome</keyword>